<evidence type="ECO:0000313" key="2">
    <source>
        <dbReference type="EMBL" id="MEQ2173171.1"/>
    </source>
</evidence>
<organism evidence="2 3">
    <name type="scientific">Goodea atripinnis</name>
    <dbReference type="NCBI Taxonomy" id="208336"/>
    <lineage>
        <taxon>Eukaryota</taxon>
        <taxon>Metazoa</taxon>
        <taxon>Chordata</taxon>
        <taxon>Craniata</taxon>
        <taxon>Vertebrata</taxon>
        <taxon>Euteleostomi</taxon>
        <taxon>Actinopterygii</taxon>
        <taxon>Neopterygii</taxon>
        <taxon>Teleostei</taxon>
        <taxon>Neoteleostei</taxon>
        <taxon>Acanthomorphata</taxon>
        <taxon>Ovalentaria</taxon>
        <taxon>Atherinomorphae</taxon>
        <taxon>Cyprinodontiformes</taxon>
        <taxon>Goodeidae</taxon>
        <taxon>Goodea</taxon>
    </lineage>
</organism>
<feature type="region of interest" description="Disordered" evidence="1">
    <location>
        <begin position="21"/>
        <end position="63"/>
    </location>
</feature>
<dbReference type="Proteomes" id="UP001476798">
    <property type="component" value="Unassembled WGS sequence"/>
</dbReference>
<evidence type="ECO:0000256" key="1">
    <source>
        <dbReference type="SAM" id="MobiDB-lite"/>
    </source>
</evidence>
<accession>A0ABV0NQ64</accession>
<reference evidence="2 3" key="1">
    <citation type="submission" date="2021-06" db="EMBL/GenBank/DDBJ databases">
        <authorList>
            <person name="Palmer J.M."/>
        </authorList>
    </citation>
    <scope>NUCLEOTIDE SEQUENCE [LARGE SCALE GENOMIC DNA]</scope>
    <source>
        <strain evidence="2 3">GA_2019</strain>
        <tissue evidence="2">Muscle</tissue>
    </source>
</reference>
<gene>
    <name evidence="2" type="ORF">GOODEAATRI_029221</name>
</gene>
<protein>
    <submittedName>
        <fullName evidence="2">Uncharacterized protein</fullName>
    </submittedName>
</protein>
<evidence type="ECO:0000313" key="3">
    <source>
        <dbReference type="Proteomes" id="UP001476798"/>
    </source>
</evidence>
<keyword evidence="3" id="KW-1185">Reference proteome</keyword>
<dbReference type="EMBL" id="JAHRIO010044231">
    <property type="protein sequence ID" value="MEQ2173171.1"/>
    <property type="molecule type" value="Genomic_DNA"/>
</dbReference>
<name>A0ABV0NQ64_9TELE</name>
<feature type="non-terminal residue" evidence="2">
    <location>
        <position position="143"/>
    </location>
</feature>
<proteinExistence type="predicted"/>
<sequence length="143" mass="15931">MEAGVIRVPDLPEAAVAVPIQSALPEEEHKHGSGVDSEVSAQGKTPHTLPRYDPLSSVSSESRDGARLKVQLARLQVEAEEKAQDRRAQMELEIRRREIEADKAIRLRKLELEAQTRVPSASAETPGRPRRFCYSANLLEKLK</sequence>
<comment type="caution">
    <text evidence="2">The sequence shown here is derived from an EMBL/GenBank/DDBJ whole genome shotgun (WGS) entry which is preliminary data.</text>
</comment>